<keyword evidence="2" id="KW-1185">Reference proteome</keyword>
<name>A0ABS4Q073_9PSEU</name>
<protein>
    <submittedName>
        <fullName evidence="1">Phytoene synthase</fullName>
        <ecNumber evidence="1">2.5.1.32</ecNumber>
    </submittedName>
</protein>
<sequence length="324" mass="36932">MKDTELDAAGISDQADRDAYRKASDLLRAQARTRGSGTAIRFMFPPSNRPYFEVLFAFITYVDDIVDVREHSVEIRDRRLAEWESAFSAAVKDEPLTEASSVDEEADNAIARAFVHLMRTWDLPLDEVPRWVQGQRNTLTATEYRTRADLQEFIDTVTLMPAMWANRLLGNESEEAAALCRHATTSFQMIDFLWDLREDLELGCLYLPLDSLAAAGLTRAELEARLRGGRFHPALRELLATEVRRIRKSFDLARSWPDLLPVASRTFIEWEFALNELRLVALEQDPVAHLAPGYRTPASFKARALGRTYHDIARAALGRKGYQW</sequence>
<dbReference type="Proteomes" id="UP000741013">
    <property type="component" value="Unassembled WGS sequence"/>
</dbReference>
<comment type="caution">
    <text evidence="1">The sequence shown here is derived from an EMBL/GenBank/DDBJ whole genome shotgun (WGS) entry which is preliminary data.</text>
</comment>
<dbReference type="InterPro" id="IPR002060">
    <property type="entry name" value="Squ/phyt_synthse"/>
</dbReference>
<evidence type="ECO:0000313" key="2">
    <source>
        <dbReference type="Proteomes" id="UP000741013"/>
    </source>
</evidence>
<accession>A0ABS4Q073</accession>
<proteinExistence type="predicted"/>
<dbReference type="PANTHER" id="PTHR31480">
    <property type="entry name" value="BIFUNCTIONAL LYCOPENE CYCLASE/PHYTOENE SYNTHASE"/>
    <property type="match status" value="1"/>
</dbReference>
<dbReference type="RefSeq" id="WP_209667542.1">
    <property type="nucleotide sequence ID" value="NZ_JAGGMS010000001.1"/>
</dbReference>
<dbReference type="Gene3D" id="1.10.600.10">
    <property type="entry name" value="Farnesyl Diphosphate Synthase"/>
    <property type="match status" value="1"/>
</dbReference>
<dbReference type="Pfam" id="PF00494">
    <property type="entry name" value="SQS_PSY"/>
    <property type="match status" value="1"/>
</dbReference>
<dbReference type="GO" id="GO:0016740">
    <property type="term" value="F:transferase activity"/>
    <property type="evidence" value="ECO:0007669"/>
    <property type="project" value="UniProtKB-KW"/>
</dbReference>
<organism evidence="1 2">
    <name type="scientific">Amycolatopsis magusensis</name>
    <dbReference type="NCBI Taxonomy" id="882444"/>
    <lineage>
        <taxon>Bacteria</taxon>
        <taxon>Bacillati</taxon>
        <taxon>Actinomycetota</taxon>
        <taxon>Actinomycetes</taxon>
        <taxon>Pseudonocardiales</taxon>
        <taxon>Pseudonocardiaceae</taxon>
        <taxon>Amycolatopsis</taxon>
    </lineage>
</organism>
<keyword evidence="1" id="KW-0808">Transferase</keyword>
<dbReference type="SUPFAM" id="SSF48576">
    <property type="entry name" value="Terpenoid synthases"/>
    <property type="match status" value="1"/>
</dbReference>
<reference evidence="1 2" key="1">
    <citation type="submission" date="2021-03" db="EMBL/GenBank/DDBJ databases">
        <title>Sequencing the genomes of 1000 actinobacteria strains.</title>
        <authorList>
            <person name="Klenk H.-P."/>
        </authorList>
    </citation>
    <scope>NUCLEOTIDE SEQUENCE [LARGE SCALE GENOMIC DNA]</scope>
    <source>
        <strain evidence="1 2">DSM 45510</strain>
    </source>
</reference>
<dbReference type="EMBL" id="JAGGMS010000001">
    <property type="protein sequence ID" value="MBP2184539.1"/>
    <property type="molecule type" value="Genomic_DNA"/>
</dbReference>
<dbReference type="InterPro" id="IPR008949">
    <property type="entry name" value="Isoprenoid_synthase_dom_sf"/>
</dbReference>
<gene>
    <name evidence="1" type="ORF">JOM49_006065</name>
</gene>
<evidence type="ECO:0000313" key="1">
    <source>
        <dbReference type="EMBL" id="MBP2184539.1"/>
    </source>
</evidence>
<dbReference type="EC" id="2.5.1.32" evidence="1"/>